<reference evidence="1 2" key="1">
    <citation type="journal article" date="2018" name="Front. Plant Sci.">
        <title>Red Clover (Trifolium pratense) and Zigzag Clover (T. medium) - A Picture of Genomic Similarities and Differences.</title>
        <authorList>
            <person name="Dluhosova J."/>
            <person name="Istvanek J."/>
            <person name="Nedelnik J."/>
            <person name="Repkova J."/>
        </authorList>
    </citation>
    <scope>NUCLEOTIDE SEQUENCE [LARGE SCALE GENOMIC DNA]</scope>
    <source>
        <strain evidence="2">cv. 10/8</strain>
        <tissue evidence="1">Leaf</tissue>
    </source>
</reference>
<feature type="non-terminal residue" evidence="1">
    <location>
        <position position="46"/>
    </location>
</feature>
<dbReference type="Proteomes" id="UP000265520">
    <property type="component" value="Unassembled WGS sequence"/>
</dbReference>
<evidence type="ECO:0000313" key="1">
    <source>
        <dbReference type="EMBL" id="MCI80194.1"/>
    </source>
</evidence>
<accession>A0A392UVW8</accession>
<keyword evidence="2" id="KW-1185">Reference proteome</keyword>
<evidence type="ECO:0000313" key="2">
    <source>
        <dbReference type="Proteomes" id="UP000265520"/>
    </source>
</evidence>
<dbReference type="EMBL" id="LXQA010990082">
    <property type="protein sequence ID" value="MCI80194.1"/>
    <property type="molecule type" value="Genomic_DNA"/>
</dbReference>
<organism evidence="1 2">
    <name type="scientific">Trifolium medium</name>
    <dbReference type="NCBI Taxonomy" id="97028"/>
    <lineage>
        <taxon>Eukaryota</taxon>
        <taxon>Viridiplantae</taxon>
        <taxon>Streptophyta</taxon>
        <taxon>Embryophyta</taxon>
        <taxon>Tracheophyta</taxon>
        <taxon>Spermatophyta</taxon>
        <taxon>Magnoliopsida</taxon>
        <taxon>eudicotyledons</taxon>
        <taxon>Gunneridae</taxon>
        <taxon>Pentapetalae</taxon>
        <taxon>rosids</taxon>
        <taxon>fabids</taxon>
        <taxon>Fabales</taxon>
        <taxon>Fabaceae</taxon>
        <taxon>Papilionoideae</taxon>
        <taxon>50 kb inversion clade</taxon>
        <taxon>NPAAA clade</taxon>
        <taxon>Hologalegina</taxon>
        <taxon>IRL clade</taxon>
        <taxon>Trifolieae</taxon>
        <taxon>Trifolium</taxon>
    </lineage>
</organism>
<comment type="caution">
    <text evidence="1">The sequence shown here is derived from an EMBL/GenBank/DDBJ whole genome shotgun (WGS) entry which is preliminary data.</text>
</comment>
<dbReference type="AlphaFoldDB" id="A0A392UVW8"/>
<protein>
    <submittedName>
        <fullName evidence="1">Uncharacterized protein</fullName>
    </submittedName>
</protein>
<name>A0A392UVW8_9FABA</name>
<proteinExistence type="predicted"/>
<sequence>MSFGVMAGSLGLEKSLLWQMCMHLVMVGRNKGCGTRFQCGFNRWGG</sequence>